<accession>A0A401ZAZ9</accession>
<keyword evidence="1" id="KW-0812">Transmembrane</keyword>
<evidence type="ECO:0000313" key="2">
    <source>
        <dbReference type="EMBL" id="GCE04057.1"/>
    </source>
</evidence>
<dbReference type="AlphaFoldDB" id="A0A401ZAZ9"/>
<reference evidence="3" key="1">
    <citation type="submission" date="2018-12" db="EMBL/GenBank/DDBJ databases">
        <title>Tengunoibacter tsumagoiensis gen. nov., sp. nov., Dictyobacter kobayashii sp. nov., D. alpinus sp. nov., and D. joshuensis sp. nov. and description of Dictyobacteraceae fam. nov. within the order Ktedonobacterales isolated from Tengu-no-mugimeshi.</title>
        <authorList>
            <person name="Wang C.M."/>
            <person name="Zheng Y."/>
            <person name="Sakai Y."/>
            <person name="Toyoda A."/>
            <person name="Minakuchi Y."/>
            <person name="Abe K."/>
            <person name="Yokota A."/>
            <person name="Yabe S."/>
        </authorList>
    </citation>
    <scope>NUCLEOTIDE SEQUENCE [LARGE SCALE GENOMIC DNA]</scope>
    <source>
        <strain evidence="3">S-27</strain>
    </source>
</reference>
<feature type="transmembrane region" description="Helical" evidence="1">
    <location>
        <begin position="12"/>
        <end position="33"/>
    </location>
</feature>
<evidence type="ECO:0000256" key="1">
    <source>
        <dbReference type="SAM" id="Phobius"/>
    </source>
</evidence>
<dbReference type="OrthoDB" id="9888633at2"/>
<keyword evidence="3" id="KW-1185">Reference proteome</keyword>
<organism evidence="2 3">
    <name type="scientific">Dictyobacter aurantiacus</name>
    <dbReference type="NCBI Taxonomy" id="1936993"/>
    <lineage>
        <taxon>Bacteria</taxon>
        <taxon>Bacillati</taxon>
        <taxon>Chloroflexota</taxon>
        <taxon>Ktedonobacteria</taxon>
        <taxon>Ktedonobacterales</taxon>
        <taxon>Dictyobacteraceae</taxon>
        <taxon>Dictyobacter</taxon>
    </lineage>
</organism>
<dbReference type="Proteomes" id="UP000287224">
    <property type="component" value="Unassembled WGS sequence"/>
</dbReference>
<keyword evidence="1" id="KW-1133">Transmembrane helix</keyword>
<dbReference type="RefSeq" id="WP_126595251.1">
    <property type="nucleotide sequence ID" value="NZ_BIFQ01000001.1"/>
</dbReference>
<sequence>MGINVAITPSALLLSILLLFLVAWTVIFAYLALKRPVESLVDTNTAASTAQPQPVTIAPAVPAQLPKMKPAVLQTAVAYSEQSAREPVLEQSLR</sequence>
<gene>
    <name evidence="2" type="ORF">KDAU_13860</name>
</gene>
<evidence type="ECO:0000313" key="3">
    <source>
        <dbReference type="Proteomes" id="UP000287224"/>
    </source>
</evidence>
<name>A0A401ZAZ9_9CHLR</name>
<dbReference type="EMBL" id="BIFQ01000001">
    <property type="protein sequence ID" value="GCE04057.1"/>
    <property type="molecule type" value="Genomic_DNA"/>
</dbReference>
<proteinExistence type="predicted"/>
<keyword evidence="1" id="KW-0472">Membrane</keyword>
<protein>
    <submittedName>
        <fullName evidence="2">Uncharacterized protein</fullName>
    </submittedName>
</protein>
<comment type="caution">
    <text evidence="2">The sequence shown here is derived from an EMBL/GenBank/DDBJ whole genome shotgun (WGS) entry which is preliminary data.</text>
</comment>